<name>A0A4S8NS93_9ACTN</name>
<dbReference type="Pfam" id="PF11887">
    <property type="entry name" value="Mce4_CUP1"/>
    <property type="match status" value="1"/>
</dbReference>
<keyword evidence="4" id="KW-1185">Reference proteome</keyword>
<feature type="domain" description="Mce/MlaD" evidence="1">
    <location>
        <begin position="45"/>
        <end position="121"/>
    </location>
</feature>
<evidence type="ECO:0000259" key="1">
    <source>
        <dbReference type="Pfam" id="PF02470"/>
    </source>
</evidence>
<dbReference type="Proteomes" id="UP000307087">
    <property type="component" value="Unassembled WGS sequence"/>
</dbReference>
<gene>
    <name evidence="3" type="ORF">E9934_00855</name>
</gene>
<dbReference type="AlphaFoldDB" id="A0A4S8NS93"/>
<protein>
    <submittedName>
        <fullName evidence="3">MCE family protein</fullName>
    </submittedName>
</protein>
<evidence type="ECO:0000313" key="3">
    <source>
        <dbReference type="EMBL" id="THV18229.1"/>
    </source>
</evidence>
<dbReference type="RefSeq" id="WP_136560945.1">
    <property type="nucleotide sequence ID" value="NZ_BAABLS010000002.1"/>
</dbReference>
<dbReference type="NCBIfam" id="TIGR00996">
    <property type="entry name" value="Mtu_fam_mce"/>
    <property type="match status" value="1"/>
</dbReference>
<dbReference type="EMBL" id="STGW01000001">
    <property type="protein sequence ID" value="THV18229.1"/>
    <property type="molecule type" value="Genomic_DNA"/>
</dbReference>
<dbReference type="OrthoDB" id="9774928at2"/>
<dbReference type="Pfam" id="PF02470">
    <property type="entry name" value="MlaD"/>
    <property type="match status" value="1"/>
</dbReference>
<dbReference type="GO" id="GO:0005576">
    <property type="term" value="C:extracellular region"/>
    <property type="evidence" value="ECO:0007669"/>
    <property type="project" value="TreeGrafter"/>
</dbReference>
<dbReference type="PANTHER" id="PTHR33371:SF15">
    <property type="entry name" value="LIPOPROTEIN LPRN"/>
    <property type="match status" value="1"/>
</dbReference>
<comment type="caution">
    <text evidence="3">The sequence shown here is derived from an EMBL/GenBank/DDBJ whole genome shotgun (WGS) entry which is preliminary data.</text>
</comment>
<organism evidence="3 4">
    <name type="scientific">Nocardioides caeni</name>
    <dbReference type="NCBI Taxonomy" id="574700"/>
    <lineage>
        <taxon>Bacteria</taxon>
        <taxon>Bacillati</taxon>
        <taxon>Actinomycetota</taxon>
        <taxon>Actinomycetes</taxon>
        <taxon>Propionibacteriales</taxon>
        <taxon>Nocardioidaceae</taxon>
        <taxon>Nocardioides</taxon>
    </lineage>
</organism>
<evidence type="ECO:0000313" key="4">
    <source>
        <dbReference type="Proteomes" id="UP000307087"/>
    </source>
</evidence>
<proteinExistence type="predicted"/>
<accession>A0A4S8NS93</accession>
<sequence length="343" mass="35729">MTGILSGTLRRATAAIAGAIGVAAMSTGCGLSLEDVPLPSLVDGPTYSVTIEFEDALNLPVDAPVKLDGATVGQVTSVDPGDYVAEVELALSTSVELRDTSRAEIRLTSPMGTAFVQLFPGDKGEVLAEGDILPAAATGSAPDVTDLLSALSTVVTGGSFGDISTIIKQLNLALTGNADDVRLLLTRLDTAVTDLNGQFPRVDRLTAALDRLTTRLAGDLPDITRSLTDLTDLVTSFDAQRADLVTAMESLSRFDAVATPLTKAVREDLIGQLKDMRPVLKTLLDERANIDGVMQGLIAFAGGSDEAAPGDYANFDLTFLLDPEALAHFVNDETAAIPDGGGR</sequence>
<dbReference type="InterPro" id="IPR005693">
    <property type="entry name" value="Mce"/>
</dbReference>
<dbReference type="PANTHER" id="PTHR33371">
    <property type="entry name" value="INTERMEMBRANE PHOSPHOLIPID TRANSPORT SYSTEM BINDING PROTEIN MLAD-RELATED"/>
    <property type="match status" value="1"/>
</dbReference>
<reference evidence="3 4" key="1">
    <citation type="journal article" date="2009" name="Int. J. Syst. Evol. Microbiol.">
        <title>Nocardioides caeni sp. nov., isolated from wastewater.</title>
        <authorList>
            <person name="Yoon J.H."/>
            <person name="Kang S.J."/>
            <person name="Park S."/>
            <person name="Kim W."/>
            <person name="Oh T.K."/>
        </authorList>
    </citation>
    <scope>NUCLEOTIDE SEQUENCE [LARGE SCALE GENOMIC DNA]</scope>
    <source>
        <strain evidence="3 4">DSM 23134</strain>
    </source>
</reference>
<feature type="domain" description="Mammalian cell entry C-terminal" evidence="2">
    <location>
        <begin position="125"/>
        <end position="306"/>
    </location>
</feature>
<dbReference type="InterPro" id="IPR003399">
    <property type="entry name" value="Mce/MlaD"/>
</dbReference>
<dbReference type="InterPro" id="IPR024516">
    <property type="entry name" value="Mce_C"/>
</dbReference>
<evidence type="ECO:0000259" key="2">
    <source>
        <dbReference type="Pfam" id="PF11887"/>
    </source>
</evidence>
<dbReference type="InterPro" id="IPR052336">
    <property type="entry name" value="MlaD_Phospholipid_Transporter"/>
</dbReference>